<feature type="coiled-coil region" evidence="2">
    <location>
        <begin position="1769"/>
        <end position="1803"/>
    </location>
</feature>
<gene>
    <name evidence="5" type="ORF">Taro_003372</name>
</gene>
<proteinExistence type="predicted"/>
<name>A0A843TLZ0_COLES</name>
<dbReference type="Pfam" id="PF10536">
    <property type="entry name" value="PMD"/>
    <property type="match status" value="1"/>
</dbReference>
<dbReference type="Proteomes" id="UP000652761">
    <property type="component" value="Unassembled WGS sequence"/>
</dbReference>
<feature type="region of interest" description="Disordered" evidence="3">
    <location>
        <begin position="1472"/>
        <end position="1491"/>
    </location>
</feature>
<feature type="region of interest" description="Disordered" evidence="3">
    <location>
        <begin position="1413"/>
        <end position="1457"/>
    </location>
</feature>
<dbReference type="PANTHER" id="PTHR46033">
    <property type="entry name" value="PROTEIN MAIN-LIKE 2"/>
    <property type="match status" value="1"/>
</dbReference>
<dbReference type="InterPro" id="IPR044824">
    <property type="entry name" value="MAIN-like"/>
</dbReference>
<keyword evidence="6" id="KW-1185">Reference proteome</keyword>
<feature type="compositionally biased region" description="Polar residues" evidence="3">
    <location>
        <begin position="1476"/>
        <end position="1485"/>
    </location>
</feature>
<dbReference type="PROSITE" id="PS00018">
    <property type="entry name" value="EF_HAND_1"/>
    <property type="match status" value="1"/>
</dbReference>
<feature type="compositionally biased region" description="Basic residues" evidence="3">
    <location>
        <begin position="216"/>
        <end position="233"/>
    </location>
</feature>
<sequence length="1869" mass="207762">MVANAILPPRERKMDEDEFRKWLMEVADADGDGYVSKEELRKALRSLGLHHNWWKAKRAMARADINKNHHIEGDTEIKKLIDYARRHWGIIMLPWRKRSSPTVGEEDSSPPFSSAPETLLPSLLCLARKGLQTGWRGVDSAASPSNRQGCGSVGLSEPSGALGRRGPRAGSGESRELEASSPSLRLPPPVFPLSAEENAAPAEACAAVGGGVERGRWRRGARRSRRRGGHRRQAAAARCGAWPTARTRAAVDGDVGSRRLRRGAGHGGLLRRRPGGAVIIDDEARLPWSESEDDVVLRERHGRRWVVLWPGSSERDADRSKRGTSDWVFFEARGALLYKGTPVYIMAAQPRAGGAGRLEGAPLVSWEDFPRLSQGHDRIAMIADSSDDEADTMDESRLDASSTPISFIRGEDYRIDHPKDKHLLLFLHSYAPSGRRDTFMARDVEAAILEGRDSLANCVPRSEPIYQIGEPRWWAAILGLGDLNPANNRLTRAPTFTPARWDNSAGRVNRERPSFGLFLFPLKWGYRDEPFLLDCLAIRFKHQLAAGWFGDLRAADAHHFRFFVVEATEFVLQHYAPILMTAGVYHSIFVAHYRYPLSKGLCCGLAELTGLPINGEPYEEVCLSDLLKDRTDGQGRYSLGYSYRYLMKAYRHLSLTCSADRAKKKGERRKISLHVWLTYFFSTKQRYEDFACAGVAIAKRNPGRQKVTLPESILKDRLEGPNPTNADPHTHCAAYLTYWICSFALPVGDETILRPEVIYHACQMAWGVKLSLCPAALCLVYRALGELHRHSFPRHHRVIGPWHFISAWACSLFPEFAPRSLQSLRLFPRMLEFSSAEPQSTTAQLFEIRGKLTSIPIDSPGTIHFWHLASHTSPLANRYRECTDSVVESYVHPSSGQRLTRSLLEPELRDWALSIWPSHIPSSSAKFDVPARAVAGAQIVDQARRWWDFFHRFDPSTFRVPMPGRTPRVTSEYVKWWNAHTGFYRACKTECWDVAERQILRLQAEPVIDIDRDHLMRLKSNDTKAVNRYLQARLSAKQGDTPPSLTLPKVAKDKFSATLRRLCSVSSERLAVAQPWPIEEVRPTVVSQSGEVDATFPYRAFRAQSDLDHTRYEHTSWLFVLLHSHSLTVEANHEMILEQELHIAFHYADGWGMDSLSLHYFLSSIGQSELAIFAEDCCRINDVCWLIREAASRAQQNVHTYWPLSRFYRGIADPSASDRRRKYHELIMKVKKPVYFSDEKILFRLPVEKPPKQRSSMATSIAKAKRVSKKRKEESPPEPSSAEGPPIPSFEEFSLQREHVVPSGDAFSGAEHSIEEQDRQMPSIVPPSVPSVPTAGQGRSRTSVLGRSWGHLLFSLTTDLSFPLSAVATASSQAKAMGKRSATKVIARRAKKPSGPFQVSGRAAGRQALMKIRQGGRAISSEESQSPVTISSDSSPNEDNVCASSSSSTSLSLERSPLKGLRKERISALDDIGEDSASSVEQSPADSAGSDVAASHELTLVSTSLLLLRCRPFCMRVAHKVPSDFVQESSPTVGVDLVDTEKTDSDFLLTPDVPCTVEESAPGEEVSLPQVSSGDLPGFPPQVPATLVVPTFPDGGMTLAGTVTTSAAVGDTRDLPLTTVSVLSAELPSCSDEVDASLWADVDAQVEFQVPAVAPCGGLFLSDAMVRQQLSGLRSMVQENPNVPYETVKSVADRMTGILVLMGCPLTVWASRVTMLLKLLKRRTYLQNELPDRLAALEVQQADCEAVLKPLHDDREHRRSLVGGYDEELAILDSRITNLEAELAAARAERNALADSRAEQEQAISIDDGRAALAEETLLEATAFCFTVKMTAFYSTVRMTAFYSTVKVTAFYSTVRVTAFYSTVRATAF</sequence>
<evidence type="ECO:0000313" key="5">
    <source>
        <dbReference type="EMBL" id="MQL71077.1"/>
    </source>
</evidence>
<dbReference type="InterPro" id="IPR002048">
    <property type="entry name" value="EF_hand_dom"/>
</dbReference>
<dbReference type="GO" id="GO:0005509">
    <property type="term" value="F:calcium ion binding"/>
    <property type="evidence" value="ECO:0007669"/>
    <property type="project" value="InterPro"/>
</dbReference>
<accession>A0A843TLZ0</accession>
<dbReference type="PROSITE" id="PS50222">
    <property type="entry name" value="EF_HAND_2"/>
    <property type="match status" value="1"/>
</dbReference>
<feature type="region of interest" description="Disordered" evidence="3">
    <location>
        <begin position="1253"/>
        <end position="1289"/>
    </location>
</feature>
<protein>
    <recommendedName>
        <fullName evidence="4">EF-hand domain-containing protein</fullName>
    </recommendedName>
</protein>
<evidence type="ECO:0000256" key="2">
    <source>
        <dbReference type="SAM" id="Coils"/>
    </source>
</evidence>
<organism evidence="5 6">
    <name type="scientific">Colocasia esculenta</name>
    <name type="common">Wild taro</name>
    <name type="synonym">Arum esculentum</name>
    <dbReference type="NCBI Taxonomy" id="4460"/>
    <lineage>
        <taxon>Eukaryota</taxon>
        <taxon>Viridiplantae</taxon>
        <taxon>Streptophyta</taxon>
        <taxon>Embryophyta</taxon>
        <taxon>Tracheophyta</taxon>
        <taxon>Spermatophyta</taxon>
        <taxon>Magnoliopsida</taxon>
        <taxon>Liliopsida</taxon>
        <taxon>Araceae</taxon>
        <taxon>Aroideae</taxon>
        <taxon>Colocasieae</taxon>
        <taxon>Colocasia</taxon>
    </lineage>
</organism>
<dbReference type="InterPro" id="IPR019557">
    <property type="entry name" value="AminoTfrase-like_pln_mobile"/>
</dbReference>
<feature type="compositionally biased region" description="Polar residues" evidence="3">
    <location>
        <begin position="1421"/>
        <end position="1438"/>
    </location>
</feature>
<feature type="region of interest" description="Disordered" evidence="3">
    <location>
        <begin position="1305"/>
        <end position="1342"/>
    </location>
</feature>
<dbReference type="GO" id="GO:0010073">
    <property type="term" value="P:meristem maintenance"/>
    <property type="evidence" value="ECO:0007669"/>
    <property type="project" value="InterPro"/>
</dbReference>
<dbReference type="OrthoDB" id="694455at2759"/>
<keyword evidence="2" id="KW-0175">Coiled coil</keyword>
<dbReference type="SMART" id="SM00054">
    <property type="entry name" value="EFh"/>
    <property type="match status" value="1"/>
</dbReference>
<reference evidence="5" key="1">
    <citation type="submission" date="2017-07" db="EMBL/GenBank/DDBJ databases">
        <title>Taro Niue Genome Assembly and Annotation.</title>
        <authorList>
            <person name="Atibalentja N."/>
            <person name="Keating K."/>
            <person name="Fields C.J."/>
        </authorList>
    </citation>
    <scope>NUCLEOTIDE SEQUENCE</scope>
    <source>
        <strain evidence="5">Niue_2</strain>
        <tissue evidence="5">Leaf</tissue>
    </source>
</reference>
<feature type="region of interest" description="Disordered" evidence="3">
    <location>
        <begin position="136"/>
        <end position="187"/>
    </location>
</feature>
<evidence type="ECO:0000259" key="4">
    <source>
        <dbReference type="PROSITE" id="PS50222"/>
    </source>
</evidence>
<feature type="domain" description="EF-hand" evidence="4">
    <location>
        <begin position="15"/>
        <end position="50"/>
    </location>
</feature>
<dbReference type="InterPro" id="IPR018247">
    <property type="entry name" value="EF_Hand_1_Ca_BS"/>
</dbReference>
<dbReference type="Gene3D" id="1.10.238.10">
    <property type="entry name" value="EF-hand"/>
    <property type="match status" value="1"/>
</dbReference>
<evidence type="ECO:0000256" key="3">
    <source>
        <dbReference type="SAM" id="MobiDB-lite"/>
    </source>
</evidence>
<dbReference type="InterPro" id="IPR011992">
    <property type="entry name" value="EF-hand-dom_pair"/>
</dbReference>
<comment type="caution">
    <text evidence="5">The sequence shown here is derived from an EMBL/GenBank/DDBJ whole genome shotgun (WGS) entry which is preliminary data.</text>
</comment>
<evidence type="ECO:0000313" key="6">
    <source>
        <dbReference type="Proteomes" id="UP000652761"/>
    </source>
</evidence>
<keyword evidence="1" id="KW-0106">Calcium</keyword>
<dbReference type="PANTHER" id="PTHR46033:SF65">
    <property type="entry name" value="AMINOTRANSFERASE-LIKE PLANT MOBILE DOMAIN-CONTAINING PROTEIN"/>
    <property type="match status" value="1"/>
</dbReference>
<dbReference type="SUPFAM" id="SSF47473">
    <property type="entry name" value="EF-hand"/>
    <property type="match status" value="1"/>
</dbReference>
<evidence type="ECO:0000256" key="1">
    <source>
        <dbReference type="ARBA" id="ARBA00022837"/>
    </source>
</evidence>
<feature type="region of interest" description="Disordered" evidence="3">
    <location>
        <begin position="216"/>
        <end position="241"/>
    </location>
</feature>
<dbReference type="EMBL" id="NMUH01000087">
    <property type="protein sequence ID" value="MQL71077.1"/>
    <property type="molecule type" value="Genomic_DNA"/>
</dbReference>
<feature type="compositionally biased region" description="Low complexity" evidence="3">
    <location>
        <begin position="1444"/>
        <end position="1455"/>
    </location>
</feature>